<evidence type="ECO:0000313" key="1">
    <source>
        <dbReference type="EMBL" id="MCO1336687.1"/>
    </source>
</evidence>
<reference evidence="1" key="1">
    <citation type="journal article" date="2022" name="Arch. Microbiol.">
        <title>Microbulbifer okhotskensis sp. nov., isolated from a deep bottom sediment of the Okhotsk Sea.</title>
        <authorList>
            <person name="Romanenko L."/>
            <person name="Kurilenko V."/>
            <person name="Otstavnykh N."/>
            <person name="Velansky P."/>
            <person name="Isaeva M."/>
            <person name="Mikhailov V."/>
        </authorList>
    </citation>
    <scope>NUCLEOTIDE SEQUENCE</scope>
    <source>
        <strain evidence="1">OS29</strain>
    </source>
</reference>
<name>A0A9X2J6I7_9GAMM</name>
<gene>
    <name evidence="1" type="ORF">MO867_20380</name>
</gene>
<accession>A0A9X2J6I7</accession>
<dbReference type="Proteomes" id="UP001139028">
    <property type="component" value="Unassembled WGS sequence"/>
</dbReference>
<sequence>MPSYDEFLSLLDSDIEQAFKTYELDFNTEAFDVKAGAYETGFDFEFVKPNKIMMVKSENSGKKATYLTWARQKAVPVNLDSNSPPTL</sequence>
<dbReference type="AlphaFoldDB" id="A0A9X2J6I7"/>
<dbReference type="RefSeq" id="WP_252472523.1">
    <property type="nucleotide sequence ID" value="NZ_JALBWM010000176.1"/>
</dbReference>
<keyword evidence="2" id="KW-1185">Reference proteome</keyword>
<organism evidence="1 2">
    <name type="scientific">Microbulbifer okhotskensis</name>
    <dbReference type="NCBI Taxonomy" id="2926617"/>
    <lineage>
        <taxon>Bacteria</taxon>
        <taxon>Pseudomonadati</taxon>
        <taxon>Pseudomonadota</taxon>
        <taxon>Gammaproteobacteria</taxon>
        <taxon>Cellvibrionales</taxon>
        <taxon>Microbulbiferaceae</taxon>
        <taxon>Microbulbifer</taxon>
    </lineage>
</organism>
<evidence type="ECO:0000313" key="2">
    <source>
        <dbReference type="Proteomes" id="UP001139028"/>
    </source>
</evidence>
<dbReference type="EMBL" id="JALBWM010000176">
    <property type="protein sequence ID" value="MCO1336687.1"/>
    <property type="molecule type" value="Genomic_DNA"/>
</dbReference>
<comment type="caution">
    <text evidence="1">The sequence shown here is derived from an EMBL/GenBank/DDBJ whole genome shotgun (WGS) entry which is preliminary data.</text>
</comment>
<proteinExistence type="predicted"/>
<protein>
    <submittedName>
        <fullName evidence="1">Uncharacterized protein</fullName>
    </submittedName>
</protein>